<comment type="caution">
    <text evidence="1">The sequence shown here is derived from an EMBL/GenBank/DDBJ whole genome shotgun (WGS) entry which is preliminary data.</text>
</comment>
<organism evidence="1 2">
    <name type="scientific">Hungatella hominis</name>
    <dbReference type="NCBI Taxonomy" id="2763050"/>
    <lineage>
        <taxon>Bacteria</taxon>
        <taxon>Bacillati</taxon>
        <taxon>Bacillota</taxon>
        <taxon>Clostridia</taxon>
        <taxon>Lachnospirales</taxon>
        <taxon>Lachnospiraceae</taxon>
        <taxon>Hungatella</taxon>
    </lineage>
</organism>
<sequence length="77" mass="8926">MAFLRSLDVSCPPIVLGLKVSETYKGLDQASDRALAQIRDKAYDSWLPEEGYTEVWNYGIAFYRKQCRIKAEHRFLP</sequence>
<proteinExistence type="predicted"/>
<protein>
    <submittedName>
        <fullName evidence="1">Uncharacterized protein</fullName>
    </submittedName>
</protein>
<dbReference type="RefSeq" id="WP_187021768.1">
    <property type="nucleotide sequence ID" value="NZ_JACOPB010000004.1"/>
</dbReference>
<dbReference type="EMBL" id="JACOPB010000004">
    <property type="protein sequence ID" value="MBC5708644.1"/>
    <property type="molecule type" value="Genomic_DNA"/>
</dbReference>
<dbReference type="Proteomes" id="UP000634672">
    <property type="component" value="Unassembled WGS sequence"/>
</dbReference>
<evidence type="ECO:0000313" key="2">
    <source>
        <dbReference type="Proteomes" id="UP000634672"/>
    </source>
</evidence>
<evidence type="ECO:0000313" key="1">
    <source>
        <dbReference type="EMBL" id="MBC5708644.1"/>
    </source>
</evidence>
<accession>A0ABR7H624</accession>
<name>A0ABR7H624_9FIRM</name>
<gene>
    <name evidence="1" type="ORF">H8S75_11850</name>
</gene>
<reference evidence="1 2" key="1">
    <citation type="submission" date="2020-08" db="EMBL/GenBank/DDBJ databases">
        <title>Genome public.</title>
        <authorList>
            <person name="Liu C."/>
            <person name="Sun Q."/>
        </authorList>
    </citation>
    <scope>NUCLEOTIDE SEQUENCE [LARGE SCALE GENOMIC DNA]</scope>
    <source>
        <strain evidence="1 2">NSJ-66</strain>
    </source>
</reference>
<keyword evidence="2" id="KW-1185">Reference proteome</keyword>